<dbReference type="InterPro" id="IPR012296">
    <property type="entry name" value="Nuclease_put_TT1808"/>
</dbReference>
<proteinExistence type="predicted"/>
<dbReference type="InterPro" id="IPR011335">
    <property type="entry name" value="Restrct_endonuc-II-like"/>
</dbReference>
<sequence>MTTTTQKLTFEEYLTYANGSDIRYELVDGELVPMSLGTGKHGSITEFLHEQFRDQIKQRGLPWTCKQMTVGVRSYRGRSWDTSRIPDVTVLPLVQWEAMADLEAIINFNEPPPLLVVEVVSPSTKTNDYRSKRAEYGLLEIPEYWIADPIAQKITVCILDHELYDSTEFQGDDRRRIVSPTFPDLALTAAQVLAGRL</sequence>
<keyword evidence="2" id="KW-0540">Nuclease</keyword>
<dbReference type="PANTHER" id="PTHR34107:SF2">
    <property type="entry name" value="SLL0888 PROTEIN"/>
    <property type="match status" value="1"/>
</dbReference>
<dbReference type="InterPro" id="IPR008538">
    <property type="entry name" value="Uma2"/>
</dbReference>
<name>A0A8K2AC37_9CYAN</name>
<evidence type="ECO:0000313" key="3">
    <source>
        <dbReference type="Proteomes" id="UP000607397"/>
    </source>
</evidence>
<keyword evidence="2" id="KW-0378">Hydrolase</keyword>
<dbReference type="RefSeq" id="WP_161824122.1">
    <property type="nucleotide sequence ID" value="NZ_WVIC01000005.1"/>
</dbReference>
<dbReference type="CDD" id="cd06260">
    <property type="entry name" value="DUF820-like"/>
    <property type="match status" value="1"/>
</dbReference>
<gene>
    <name evidence="2" type="ORF">GS597_03800</name>
</gene>
<protein>
    <submittedName>
        <fullName evidence="2">Uma2 family endonuclease</fullName>
    </submittedName>
</protein>
<dbReference type="AlphaFoldDB" id="A0A8K2AC37"/>
<keyword evidence="2" id="KW-0255">Endonuclease</keyword>
<dbReference type="SUPFAM" id="SSF52980">
    <property type="entry name" value="Restriction endonuclease-like"/>
    <property type="match status" value="1"/>
</dbReference>
<dbReference type="EMBL" id="WVIC01000005">
    <property type="protein sequence ID" value="NCJ05646.1"/>
    <property type="molecule type" value="Genomic_DNA"/>
</dbReference>
<comment type="caution">
    <text evidence="2">The sequence shown here is derived from an EMBL/GenBank/DDBJ whole genome shotgun (WGS) entry which is preliminary data.</text>
</comment>
<dbReference type="GO" id="GO:0004519">
    <property type="term" value="F:endonuclease activity"/>
    <property type="evidence" value="ECO:0007669"/>
    <property type="project" value="UniProtKB-KW"/>
</dbReference>
<organism evidence="2 3">
    <name type="scientific">Petrachloros mirabilis ULC683</name>
    <dbReference type="NCBI Taxonomy" id="2781853"/>
    <lineage>
        <taxon>Bacteria</taxon>
        <taxon>Bacillati</taxon>
        <taxon>Cyanobacteriota</taxon>
        <taxon>Cyanophyceae</taxon>
        <taxon>Synechococcales</taxon>
        <taxon>Petrachlorosaceae</taxon>
        <taxon>Petrachloros</taxon>
        <taxon>Petrachloros mirabilis</taxon>
    </lineage>
</organism>
<feature type="domain" description="Putative restriction endonuclease" evidence="1">
    <location>
        <begin position="10"/>
        <end position="189"/>
    </location>
</feature>
<dbReference type="Pfam" id="PF05685">
    <property type="entry name" value="Uma2"/>
    <property type="match status" value="1"/>
</dbReference>
<evidence type="ECO:0000313" key="2">
    <source>
        <dbReference type="EMBL" id="NCJ05646.1"/>
    </source>
</evidence>
<dbReference type="Gene3D" id="3.90.1570.10">
    <property type="entry name" value="tt1808, chain A"/>
    <property type="match status" value="1"/>
</dbReference>
<dbReference type="PANTHER" id="PTHR34107">
    <property type="entry name" value="SLL0198 PROTEIN-RELATED"/>
    <property type="match status" value="1"/>
</dbReference>
<evidence type="ECO:0000259" key="1">
    <source>
        <dbReference type="Pfam" id="PF05685"/>
    </source>
</evidence>
<accession>A0A8K2AC37</accession>
<dbReference type="Proteomes" id="UP000607397">
    <property type="component" value="Unassembled WGS sequence"/>
</dbReference>
<reference evidence="2" key="1">
    <citation type="submission" date="2019-12" db="EMBL/GenBank/DDBJ databases">
        <title>High-Quality draft genome sequences of three cyanobacteria isolated from the limestone walls of the Old Cathedral of Coimbra.</title>
        <authorList>
            <person name="Tiago I."/>
            <person name="Soares F."/>
            <person name="Portugal A."/>
        </authorList>
    </citation>
    <scope>NUCLEOTIDE SEQUENCE [LARGE SCALE GENOMIC DNA]</scope>
    <source>
        <strain evidence="2">C</strain>
    </source>
</reference>
<keyword evidence="3" id="KW-1185">Reference proteome</keyword>